<evidence type="ECO:0000313" key="3">
    <source>
        <dbReference type="Proteomes" id="UP000235371"/>
    </source>
</evidence>
<protein>
    <submittedName>
        <fullName evidence="2">Uncharacterized protein</fullName>
    </submittedName>
</protein>
<keyword evidence="1" id="KW-0472">Membrane</keyword>
<keyword evidence="1" id="KW-0812">Transmembrane</keyword>
<accession>A0A2J6T6T3</accession>
<sequence>MQGARCGRELGGGTDIPRITCALAHDWPLPLNLHLLHFPFPMYSIHFILFKFCFVDVVFAAIGFGNHMICLVKIPRWPLINGRLKHKVISALPFTPISSPFPRKLSFTYQVFSSLSHFTSGDSYQSALGLAVSLDGLPRPLHTTLIFAFARDIGRRRDGRRAHFSLHLPTLRVVRMCHNACLFLHLPFLCYVSSAVFRPRQILDESAEAKKATSATMLGCTFLFHIFSRH</sequence>
<keyword evidence="1" id="KW-1133">Transmembrane helix</keyword>
<dbReference type="RefSeq" id="XP_024735631.1">
    <property type="nucleotide sequence ID" value="XM_024872660.1"/>
</dbReference>
<dbReference type="EMBL" id="KZ613817">
    <property type="protein sequence ID" value="PMD58727.1"/>
    <property type="molecule type" value="Genomic_DNA"/>
</dbReference>
<feature type="transmembrane region" description="Helical" evidence="1">
    <location>
        <begin position="43"/>
        <end position="64"/>
    </location>
</feature>
<reference evidence="2 3" key="1">
    <citation type="submission" date="2016-04" db="EMBL/GenBank/DDBJ databases">
        <title>A degradative enzymes factory behind the ericoid mycorrhizal symbiosis.</title>
        <authorList>
            <consortium name="DOE Joint Genome Institute"/>
            <person name="Martino E."/>
            <person name="Morin E."/>
            <person name="Grelet G."/>
            <person name="Kuo A."/>
            <person name="Kohler A."/>
            <person name="Daghino S."/>
            <person name="Barry K."/>
            <person name="Choi C."/>
            <person name="Cichocki N."/>
            <person name="Clum A."/>
            <person name="Copeland A."/>
            <person name="Hainaut M."/>
            <person name="Haridas S."/>
            <person name="Labutti K."/>
            <person name="Lindquist E."/>
            <person name="Lipzen A."/>
            <person name="Khouja H.-R."/>
            <person name="Murat C."/>
            <person name="Ohm R."/>
            <person name="Olson A."/>
            <person name="Spatafora J."/>
            <person name="Veneault-Fourrey C."/>
            <person name="Henrissat B."/>
            <person name="Grigoriev I."/>
            <person name="Martin F."/>
            <person name="Perotto S."/>
        </authorList>
    </citation>
    <scope>NUCLEOTIDE SEQUENCE [LARGE SCALE GENOMIC DNA]</scope>
    <source>
        <strain evidence="2 3">E</strain>
    </source>
</reference>
<name>A0A2J6T6T3_9HELO</name>
<dbReference type="Proteomes" id="UP000235371">
    <property type="component" value="Unassembled WGS sequence"/>
</dbReference>
<dbReference type="GeneID" id="36580740"/>
<evidence type="ECO:0000256" key="1">
    <source>
        <dbReference type="SAM" id="Phobius"/>
    </source>
</evidence>
<keyword evidence="3" id="KW-1185">Reference proteome</keyword>
<organism evidence="2 3">
    <name type="scientific">Hyaloscypha bicolor E</name>
    <dbReference type="NCBI Taxonomy" id="1095630"/>
    <lineage>
        <taxon>Eukaryota</taxon>
        <taxon>Fungi</taxon>
        <taxon>Dikarya</taxon>
        <taxon>Ascomycota</taxon>
        <taxon>Pezizomycotina</taxon>
        <taxon>Leotiomycetes</taxon>
        <taxon>Helotiales</taxon>
        <taxon>Hyaloscyphaceae</taxon>
        <taxon>Hyaloscypha</taxon>
        <taxon>Hyaloscypha bicolor</taxon>
    </lineage>
</organism>
<dbReference type="InParanoid" id="A0A2J6T6T3"/>
<gene>
    <name evidence="2" type="ORF">K444DRAFT_415598</name>
</gene>
<dbReference type="OrthoDB" id="10335597at2759"/>
<proteinExistence type="predicted"/>
<dbReference type="AlphaFoldDB" id="A0A2J6T6T3"/>
<evidence type="ECO:0000313" key="2">
    <source>
        <dbReference type="EMBL" id="PMD58727.1"/>
    </source>
</evidence>